<dbReference type="Proteomes" id="UP000630660">
    <property type="component" value="Unassembled WGS sequence"/>
</dbReference>
<dbReference type="GO" id="GO:0006508">
    <property type="term" value="P:proteolysis"/>
    <property type="evidence" value="ECO:0007669"/>
    <property type="project" value="UniProtKB-KW"/>
</dbReference>
<organism evidence="9 10">
    <name type="scientific">candidate division WOR-3 bacterium</name>
    <dbReference type="NCBI Taxonomy" id="2052148"/>
    <lineage>
        <taxon>Bacteria</taxon>
        <taxon>Bacteria division WOR-3</taxon>
    </lineage>
</organism>
<sequence>MNSFEKKRKISAEVVGLLLFVISTSFLFAEPVNPGTAAQVAEVKTGVINYTFDEAKVSISNFRLAGSTPDPLYSDDNELLAWVFDLAPEGFIVVTGNTDLVPVIAYSTHGSFPWDEDPNNIMLYMLRTDIDMRMSARDALPHERIEENHLQWEEYLSGNILELAPGDSWPPEGQTSTGGWVELTWHQGSPYNADCPIDPATSNRCVVGCVATAMSMIVAFWQYTESVTFTSADDYLTYTRNIYIDATTASIPSIDYNNGSPSNAMAAAISYACGVSVQMDYTSQGSGAITSDCANALKTFFDFISADPMEDYLPDFYPTLEQNMKDSMPAQLSIEKSDGTGDHSIVCDGFREPSGGGDDEWHLNFGWGGGSPDPITSAWYVLPEGMPGDYSVIKYGVVNIEAPERPGAVPVADFSGDPRSGTAALTVYFTDLSSGNPTEWEWDFGDSRTSTTQNPTHVYEADGSYTVSLTVRNSDGEDTEVKADYISVGASAPTAEFSGAPTSGDAPLTVNFTDESTGEITDWSWEFGDGNTSTTPSPGPTHEYTDPGTYTVSLTVSNPYGSDTRTRNDYINVGTAPQPPSAEFSASPTSGDAPLVVNFTDESTGNPDSWSWDFGDGGTSTDQDPSYTYNSGGTYTVSLTATNAQGSNTETKSNYITVNELNPPVAAFIADPSSGYVPFTHRMTVQFRDESTEDPEEWAWNFGDGGTSTEQNPTHTYTSAGSFEVTLTATNGDGSDTATDTVVLASLPSEYFILPAMADYDAKEVEVKYGAPSDTKIEIFVYNVSGQLVRRLLTREIPRGEYTAIWDLTDERRLPVSPGVYFLELRADDGGAASKIVIAR</sequence>
<dbReference type="FunFam" id="2.60.40.10:FF:000270">
    <property type="entry name" value="Cell surface protein"/>
    <property type="match status" value="4"/>
</dbReference>
<evidence type="ECO:0000313" key="9">
    <source>
        <dbReference type="EMBL" id="MBD3363971.1"/>
    </source>
</evidence>
<dbReference type="InterPro" id="IPR044934">
    <property type="entry name" value="Streptopain_sf"/>
</dbReference>
<evidence type="ECO:0000256" key="6">
    <source>
        <dbReference type="PIRSR" id="PIRSR600200-1"/>
    </source>
</evidence>
<feature type="active site" description="Nucleophile" evidence="6">
    <location>
        <position position="209"/>
    </location>
</feature>
<keyword evidence="3" id="KW-0732">Signal</keyword>
<feature type="domain" description="PKD" evidence="8">
    <location>
        <begin position="580"/>
        <end position="658"/>
    </location>
</feature>
<dbReference type="Gene3D" id="2.60.40.4070">
    <property type="match status" value="1"/>
</dbReference>
<keyword evidence="5" id="KW-0788">Thiol protease</keyword>
<evidence type="ECO:0000256" key="7">
    <source>
        <dbReference type="SAM" id="MobiDB-lite"/>
    </source>
</evidence>
<dbReference type="InterPro" id="IPR025896">
    <property type="entry name" value="Spi_Prtas-inh"/>
</dbReference>
<dbReference type="PANTHER" id="PTHR36842">
    <property type="entry name" value="PROTEIN TOLB HOMOLOG"/>
    <property type="match status" value="1"/>
</dbReference>
<evidence type="ECO:0000256" key="1">
    <source>
        <dbReference type="ARBA" id="ARBA00009693"/>
    </source>
</evidence>
<comment type="similarity">
    <text evidence="1">Belongs to the peptidase C10 family.</text>
</comment>
<comment type="caution">
    <text evidence="9">The sequence shown here is derived from an EMBL/GenBank/DDBJ whole genome shotgun (WGS) entry which is preliminary data.</text>
</comment>
<reference evidence="9" key="1">
    <citation type="submission" date="2019-11" db="EMBL/GenBank/DDBJ databases">
        <title>Microbial mats filling the niche in hypersaline microbial mats.</title>
        <authorList>
            <person name="Wong H.L."/>
            <person name="Macleod F.I."/>
            <person name="White R.A. III"/>
            <person name="Burns B.P."/>
        </authorList>
    </citation>
    <scope>NUCLEOTIDE SEQUENCE</scope>
    <source>
        <strain evidence="9">Bin_327</strain>
    </source>
</reference>
<dbReference type="PANTHER" id="PTHR36842:SF1">
    <property type="entry name" value="PROTEIN TOLB"/>
    <property type="match status" value="1"/>
</dbReference>
<gene>
    <name evidence="9" type="ORF">GF359_02020</name>
</gene>
<dbReference type="Pfam" id="PF18911">
    <property type="entry name" value="PKD_4"/>
    <property type="match status" value="4"/>
</dbReference>
<evidence type="ECO:0000256" key="3">
    <source>
        <dbReference type="ARBA" id="ARBA00022729"/>
    </source>
</evidence>
<dbReference type="InterPro" id="IPR000200">
    <property type="entry name" value="Peptidase_C10"/>
</dbReference>
<feature type="region of interest" description="Disordered" evidence="7">
    <location>
        <begin position="522"/>
        <end position="550"/>
    </location>
</feature>
<evidence type="ECO:0000256" key="4">
    <source>
        <dbReference type="ARBA" id="ARBA00022801"/>
    </source>
</evidence>
<dbReference type="InterPro" id="IPR000601">
    <property type="entry name" value="PKD_dom"/>
</dbReference>
<dbReference type="SUPFAM" id="SSF49299">
    <property type="entry name" value="PKD domain"/>
    <property type="match status" value="4"/>
</dbReference>
<dbReference type="InterPro" id="IPR035986">
    <property type="entry name" value="PKD_dom_sf"/>
</dbReference>
<evidence type="ECO:0000256" key="2">
    <source>
        <dbReference type="ARBA" id="ARBA00022670"/>
    </source>
</evidence>
<evidence type="ECO:0000259" key="8">
    <source>
        <dbReference type="PROSITE" id="PS50093"/>
    </source>
</evidence>
<feature type="active site" description="Proton acceptor" evidence="6">
    <location>
        <position position="343"/>
    </location>
</feature>
<dbReference type="SUPFAM" id="SSF54001">
    <property type="entry name" value="Cysteine proteinases"/>
    <property type="match status" value="1"/>
</dbReference>
<dbReference type="SMART" id="SM00089">
    <property type="entry name" value="PKD"/>
    <property type="match status" value="4"/>
</dbReference>
<dbReference type="EMBL" id="WJKJ01000062">
    <property type="protein sequence ID" value="MBD3363971.1"/>
    <property type="molecule type" value="Genomic_DNA"/>
</dbReference>
<dbReference type="GO" id="GO:0008234">
    <property type="term" value="F:cysteine-type peptidase activity"/>
    <property type="evidence" value="ECO:0007669"/>
    <property type="project" value="UniProtKB-KW"/>
</dbReference>
<evidence type="ECO:0000313" key="10">
    <source>
        <dbReference type="Proteomes" id="UP000630660"/>
    </source>
</evidence>
<dbReference type="AlphaFoldDB" id="A0A9D5QCG9"/>
<proteinExistence type="inferred from homology"/>
<dbReference type="Gene3D" id="2.60.40.10">
    <property type="entry name" value="Immunoglobulins"/>
    <property type="match status" value="4"/>
</dbReference>
<keyword evidence="4" id="KW-0378">Hydrolase</keyword>
<dbReference type="InterPro" id="IPR022409">
    <property type="entry name" value="PKD/Chitinase_dom"/>
</dbReference>
<feature type="domain" description="PKD" evidence="8">
    <location>
        <begin position="684"/>
        <end position="744"/>
    </location>
</feature>
<feature type="region of interest" description="Disordered" evidence="7">
    <location>
        <begin position="573"/>
        <end position="592"/>
    </location>
</feature>
<dbReference type="InterPro" id="IPR038765">
    <property type="entry name" value="Papain-like_cys_pep_sf"/>
</dbReference>
<name>A0A9D5QCG9_UNCW3</name>
<dbReference type="CDD" id="cd00146">
    <property type="entry name" value="PKD"/>
    <property type="match status" value="4"/>
</dbReference>
<evidence type="ECO:0000256" key="5">
    <source>
        <dbReference type="ARBA" id="ARBA00022807"/>
    </source>
</evidence>
<dbReference type="Pfam" id="PF13734">
    <property type="entry name" value="Inhibitor_I69"/>
    <property type="match status" value="1"/>
</dbReference>
<dbReference type="Gene3D" id="3.90.70.50">
    <property type="entry name" value="Peptidase C10, streptopain"/>
    <property type="match status" value="2"/>
</dbReference>
<dbReference type="InterPro" id="IPR013783">
    <property type="entry name" value="Ig-like_fold"/>
</dbReference>
<dbReference type="PROSITE" id="PS50093">
    <property type="entry name" value="PKD"/>
    <property type="match status" value="4"/>
</dbReference>
<accession>A0A9D5QCG9</accession>
<feature type="domain" description="PKD" evidence="8">
    <location>
        <begin position="410"/>
        <end position="476"/>
    </location>
</feature>
<feature type="domain" description="PKD" evidence="8">
    <location>
        <begin position="493"/>
        <end position="578"/>
    </location>
</feature>
<protein>
    <submittedName>
        <fullName evidence="9">PKD domain-containing protein</fullName>
    </submittedName>
</protein>
<dbReference type="Pfam" id="PF01640">
    <property type="entry name" value="Peptidase_C10"/>
    <property type="match status" value="1"/>
</dbReference>
<keyword evidence="2" id="KW-0645">Protease</keyword>